<evidence type="ECO:0000256" key="1">
    <source>
        <dbReference type="SAM" id="Phobius"/>
    </source>
</evidence>
<feature type="transmembrane region" description="Helical" evidence="1">
    <location>
        <begin position="71"/>
        <end position="91"/>
    </location>
</feature>
<dbReference type="AlphaFoldDB" id="A0A1K2ISS8"/>
<keyword evidence="1" id="KW-0812">Transmembrane</keyword>
<keyword evidence="1" id="KW-0472">Membrane</keyword>
<keyword evidence="3" id="KW-1185">Reference proteome</keyword>
<reference evidence="3" key="1">
    <citation type="submission" date="2016-10" db="EMBL/GenBank/DDBJ databases">
        <authorList>
            <person name="Varghese N."/>
            <person name="Submissions S."/>
        </authorList>
    </citation>
    <scope>NUCLEOTIDE SEQUENCE [LARGE SCALE GENOMIC DNA]</scope>
    <source>
        <strain evidence="3">SUR2</strain>
    </source>
</reference>
<sequence>MGFMQLPDKENLRYYERRMTHSFQMTLKKVTSSGTYTFAQDTFSFSKKFTVTKSINSVLGQQGQFGNVLKVMVTPVSFLLDIVILLLGIMLGSMLISIIYIILFLLIIYLIITSFFKK</sequence>
<dbReference type="STRING" id="1612149.SAMN05216324_10917"/>
<dbReference type="EMBL" id="FPKW01000009">
    <property type="protein sequence ID" value="SFZ95248.1"/>
    <property type="molecule type" value="Genomic_DNA"/>
</dbReference>
<protein>
    <submittedName>
        <fullName evidence="2">Uncharacterized protein</fullName>
    </submittedName>
</protein>
<dbReference type="RefSeq" id="WP_072410424.1">
    <property type="nucleotide sequence ID" value="NZ_FPKW01000009.1"/>
</dbReference>
<name>A0A1K2ISS8_9FLAO</name>
<gene>
    <name evidence="2" type="ORF">SAMN05216324_10917</name>
</gene>
<keyword evidence="1" id="KW-1133">Transmembrane helix</keyword>
<feature type="transmembrane region" description="Helical" evidence="1">
    <location>
        <begin position="97"/>
        <end position="116"/>
    </location>
</feature>
<dbReference type="Proteomes" id="UP000182034">
    <property type="component" value="Unassembled WGS sequence"/>
</dbReference>
<accession>A0A1K2ISS8</accession>
<organism evidence="2 3">
    <name type="scientific">Chryseobacterium limigenitum</name>
    <dbReference type="NCBI Taxonomy" id="1612149"/>
    <lineage>
        <taxon>Bacteria</taxon>
        <taxon>Pseudomonadati</taxon>
        <taxon>Bacteroidota</taxon>
        <taxon>Flavobacteriia</taxon>
        <taxon>Flavobacteriales</taxon>
        <taxon>Weeksellaceae</taxon>
        <taxon>Chryseobacterium group</taxon>
        <taxon>Chryseobacterium</taxon>
    </lineage>
</organism>
<evidence type="ECO:0000313" key="2">
    <source>
        <dbReference type="EMBL" id="SFZ95248.1"/>
    </source>
</evidence>
<proteinExistence type="predicted"/>
<evidence type="ECO:0000313" key="3">
    <source>
        <dbReference type="Proteomes" id="UP000182034"/>
    </source>
</evidence>